<sequence>MPSEPVVPASTTPVRDYLDRPVPGATLDHLVVPRSLAQSMPLRWQQVFVGLLADLHDAYGHLDWPDYKVTPCRWEVLVDLDEQQAMAAGYVAELGPDGQLEYREAQTDEPVDDAARHRVLAPVDDPLPPASAGRVEPRPAAPLGGPEPGKPRKRGR</sequence>
<protein>
    <submittedName>
        <fullName evidence="2">Uncharacterized protein</fullName>
    </submittedName>
</protein>
<dbReference type="EMBL" id="JAGSOV010000021">
    <property type="protein sequence ID" value="MCO1655389.1"/>
    <property type="molecule type" value="Genomic_DNA"/>
</dbReference>
<evidence type="ECO:0000313" key="2">
    <source>
        <dbReference type="EMBL" id="MCO1655389.1"/>
    </source>
</evidence>
<feature type="region of interest" description="Disordered" evidence="1">
    <location>
        <begin position="99"/>
        <end position="156"/>
    </location>
</feature>
<dbReference type="RefSeq" id="WP_252437182.1">
    <property type="nucleotide sequence ID" value="NZ_JAGSOV010000021.1"/>
</dbReference>
<organism evidence="2 3">
    <name type="scientific">Pseudonocardia humida</name>
    <dbReference type="NCBI Taxonomy" id="2800819"/>
    <lineage>
        <taxon>Bacteria</taxon>
        <taxon>Bacillati</taxon>
        <taxon>Actinomycetota</taxon>
        <taxon>Actinomycetes</taxon>
        <taxon>Pseudonocardiales</taxon>
        <taxon>Pseudonocardiaceae</taxon>
        <taxon>Pseudonocardia</taxon>
    </lineage>
</organism>
<reference evidence="2" key="1">
    <citation type="submission" date="2021-04" db="EMBL/GenBank/DDBJ databases">
        <title>Pseudonocardia sp. nov., isolated from sandy soil of mangrove forest.</title>
        <authorList>
            <person name="Zan Z."/>
            <person name="Huang R."/>
            <person name="Liu W."/>
        </authorList>
    </citation>
    <scope>NUCLEOTIDE SEQUENCE</scope>
    <source>
        <strain evidence="2">S2-4</strain>
    </source>
</reference>
<dbReference type="Proteomes" id="UP001165283">
    <property type="component" value="Unassembled WGS sequence"/>
</dbReference>
<comment type="caution">
    <text evidence="2">The sequence shown here is derived from an EMBL/GenBank/DDBJ whole genome shotgun (WGS) entry which is preliminary data.</text>
</comment>
<evidence type="ECO:0000256" key="1">
    <source>
        <dbReference type="SAM" id="MobiDB-lite"/>
    </source>
</evidence>
<evidence type="ECO:0000313" key="3">
    <source>
        <dbReference type="Proteomes" id="UP001165283"/>
    </source>
</evidence>
<proteinExistence type="predicted"/>
<accession>A0ABT0ZXC0</accession>
<name>A0ABT0ZXC0_9PSEU</name>
<gene>
    <name evidence="2" type="ORF">KDL28_10015</name>
</gene>
<keyword evidence="3" id="KW-1185">Reference proteome</keyword>